<evidence type="ECO:0000256" key="2">
    <source>
        <dbReference type="ARBA" id="ARBA00022692"/>
    </source>
</evidence>
<dbReference type="InterPro" id="IPR007343">
    <property type="entry name" value="Uncharacterised_pept_Zn_put"/>
</dbReference>
<keyword evidence="2 5" id="KW-0812">Transmembrane</keyword>
<sequence length="290" mass="30994">MTFNEGSQFDSGNVRKRTGRGAAIGGGGLVAVLLGLLSTQLLGVDITQMFGAAPGGQQEEENLVCTGAEANQNRDCRIEGAAVTLEQFWAKEAQKVGVREYRDPGVVIYSGQTGSACGTASNAIGPFYCPPDTGIYMDTDFFDILVERFGAEGGPLAEMYVVAHEWGHHIQNLSGTLTPDKQQDAGPAGGLVRLELQADCYAGAWMRGASEATDANGNQIMKPPTRQEIESTISAAQSIGDDTIMEQQGMEVQPEKFTHGTSKQRTTWLMRGYEGGVEQCDSFSVPANQL</sequence>
<evidence type="ECO:0000256" key="4">
    <source>
        <dbReference type="ARBA" id="ARBA00023136"/>
    </source>
</evidence>
<dbReference type="PANTHER" id="PTHR30168">
    <property type="entry name" value="PUTATIVE MEMBRANE PROTEIN YPFJ"/>
    <property type="match status" value="1"/>
</dbReference>
<evidence type="ECO:0000313" key="6">
    <source>
        <dbReference type="EMBL" id="MFD2675250.1"/>
    </source>
</evidence>
<reference evidence="7" key="1">
    <citation type="journal article" date="2019" name="Int. J. Syst. Evol. Microbiol.">
        <title>The Global Catalogue of Microorganisms (GCM) 10K type strain sequencing project: providing services to taxonomists for standard genome sequencing and annotation.</title>
        <authorList>
            <consortium name="The Broad Institute Genomics Platform"/>
            <consortium name="The Broad Institute Genome Sequencing Center for Infectious Disease"/>
            <person name="Wu L."/>
            <person name="Ma J."/>
        </authorList>
    </citation>
    <scope>NUCLEOTIDE SEQUENCE [LARGE SCALE GENOMIC DNA]</scope>
    <source>
        <strain evidence="7">TISTR 1511</strain>
    </source>
</reference>
<dbReference type="EMBL" id="JBHUNF010000004">
    <property type="protein sequence ID" value="MFD2675250.1"/>
    <property type="molecule type" value="Genomic_DNA"/>
</dbReference>
<dbReference type="Pfam" id="PF04228">
    <property type="entry name" value="Zn_peptidase"/>
    <property type="match status" value="1"/>
</dbReference>
<evidence type="ECO:0000256" key="3">
    <source>
        <dbReference type="ARBA" id="ARBA00022989"/>
    </source>
</evidence>
<evidence type="ECO:0000256" key="5">
    <source>
        <dbReference type="SAM" id="Phobius"/>
    </source>
</evidence>
<gene>
    <name evidence="6" type="ORF">ACFSUQ_08080</name>
</gene>
<keyword evidence="3 5" id="KW-1133">Transmembrane helix</keyword>
<proteinExistence type="predicted"/>
<accession>A0ABW5RJM4</accession>
<comment type="subcellular location">
    <subcellularLocation>
        <location evidence="1">Membrane</location>
        <topology evidence="1">Single-pass membrane protein</topology>
    </subcellularLocation>
</comment>
<comment type="caution">
    <text evidence="6">The sequence shown here is derived from an EMBL/GenBank/DDBJ whole genome shotgun (WGS) entry which is preliminary data.</text>
</comment>
<dbReference type="Proteomes" id="UP001597453">
    <property type="component" value="Unassembled WGS sequence"/>
</dbReference>
<name>A0ABW5RJM4_9MICO</name>
<feature type="transmembrane region" description="Helical" evidence="5">
    <location>
        <begin position="21"/>
        <end position="42"/>
    </location>
</feature>
<organism evidence="6 7">
    <name type="scientific">Gulosibacter bifidus</name>
    <dbReference type="NCBI Taxonomy" id="272239"/>
    <lineage>
        <taxon>Bacteria</taxon>
        <taxon>Bacillati</taxon>
        <taxon>Actinomycetota</taxon>
        <taxon>Actinomycetes</taxon>
        <taxon>Micrococcales</taxon>
        <taxon>Microbacteriaceae</taxon>
        <taxon>Gulosibacter</taxon>
    </lineage>
</organism>
<dbReference type="RefSeq" id="WP_066057985.1">
    <property type="nucleotide sequence ID" value="NZ_JBHUNF010000004.1"/>
</dbReference>
<evidence type="ECO:0000256" key="1">
    <source>
        <dbReference type="ARBA" id="ARBA00004167"/>
    </source>
</evidence>
<protein>
    <submittedName>
        <fullName evidence="6">Neutral zinc metallopeptidase</fullName>
    </submittedName>
</protein>
<keyword evidence="4 5" id="KW-0472">Membrane</keyword>
<keyword evidence="7" id="KW-1185">Reference proteome</keyword>
<dbReference type="PANTHER" id="PTHR30168:SF0">
    <property type="entry name" value="INNER MEMBRANE PROTEIN"/>
    <property type="match status" value="1"/>
</dbReference>
<evidence type="ECO:0000313" key="7">
    <source>
        <dbReference type="Proteomes" id="UP001597453"/>
    </source>
</evidence>